<dbReference type="STRING" id="267850.ADINL_1090"/>
<proteinExistence type="inferred from homology"/>
<evidence type="ECO:0000256" key="5">
    <source>
        <dbReference type="ARBA" id="ARBA00023136"/>
    </source>
</evidence>
<dbReference type="Pfam" id="PF04977">
    <property type="entry name" value="DivIC"/>
    <property type="match status" value="1"/>
</dbReference>
<name>A0A063Y2I2_9GAMM</name>
<keyword evidence="6 7" id="KW-0131">Cell cycle</keyword>
<dbReference type="PANTHER" id="PTHR37485:SF1">
    <property type="entry name" value="CELL DIVISION PROTEIN FTSB"/>
    <property type="match status" value="1"/>
</dbReference>
<comment type="function">
    <text evidence="7">Essential cell division protein. May link together the upstream cell division proteins, which are predominantly cytoplasmic, with the downstream cell division proteins, which are predominantly periplasmic.</text>
</comment>
<keyword evidence="3 7" id="KW-0812">Transmembrane</keyword>
<comment type="subunit">
    <text evidence="7">Part of a complex composed of FtsB, FtsL and FtsQ.</text>
</comment>
<comment type="similarity">
    <text evidence="7">Belongs to the FtsB family.</text>
</comment>
<comment type="caution">
    <text evidence="8">The sequence shown here is derived from an EMBL/GenBank/DDBJ whole genome shotgun (WGS) entry which is preliminary data.</text>
</comment>
<dbReference type="GO" id="GO:0032153">
    <property type="term" value="C:cell division site"/>
    <property type="evidence" value="ECO:0007669"/>
    <property type="project" value="UniProtKB-UniRule"/>
</dbReference>
<keyword evidence="2 7" id="KW-0132">Cell division</keyword>
<evidence type="ECO:0000313" key="9">
    <source>
        <dbReference type="Proteomes" id="UP000027318"/>
    </source>
</evidence>
<organism evidence="8 9">
    <name type="scientific">Nitrincola lacisaponensis</name>
    <dbReference type="NCBI Taxonomy" id="267850"/>
    <lineage>
        <taxon>Bacteria</taxon>
        <taxon>Pseudomonadati</taxon>
        <taxon>Pseudomonadota</taxon>
        <taxon>Gammaproteobacteria</taxon>
        <taxon>Oceanospirillales</taxon>
        <taxon>Oceanospirillaceae</taxon>
        <taxon>Nitrincola</taxon>
    </lineage>
</organism>
<dbReference type="GO" id="GO:0005886">
    <property type="term" value="C:plasma membrane"/>
    <property type="evidence" value="ECO:0007669"/>
    <property type="project" value="UniProtKB-SubCell"/>
</dbReference>
<protein>
    <recommendedName>
        <fullName evidence="7">Cell division protein FtsB</fullName>
    </recommendedName>
</protein>
<dbReference type="HAMAP" id="MF_00599">
    <property type="entry name" value="FtsB"/>
    <property type="match status" value="1"/>
</dbReference>
<dbReference type="OrthoDB" id="7061211at2"/>
<dbReference type="EMBL" id="JMSZ01000016">
    <property type="protein sequence ID" value="KDE40498.1"/>
    <property type="molecule type" value="Genomic_DNA"/>
</dbReference>
<feature type="topological domain" description="Periplasmic" evidence="7">
    <location>
        <begin position="23"/>
        <end position="99"/>
    </location>
</feature>
<keyword evidence="5 7" id="KW-0472">Membrane</keyword>
<keyword evidence="4 7" id="KW-1133">Transmembrane helix</keyword>
<keyword evidence="1 7" id="KW-1003">Cell membrane</keyword>
<dbReference type="InterPro" id="IPR007060">
    <property type="entry name" value="FtsL/DivIC"/>
</dbReference>
<evidence type="ECO:0000256" key="2">
    <source>
        <dbReference type="ARBA" id="ARBA00022618"/>
    </source>
</evidence>
<comment type="subcellular location">
    <subcellularLocation>
        <location evidence="7">Cell inner membrane</location>
        <topology evidence="7">Single-pass type II membrane protein</topology>
    </subcellularLocation>
    <text evidence="7">Localizes to the division septum.</text>
</comment>
<dbReference type="PANTHER" id="PTHR37485">
    <property type="entry name" value="CELL DIVISION PROTEIN FTSB"/>
    <property type="match status" value="1"/>
</dbReference>
<evidence type="ECO:0000256" key="4">
    <source>
        <dbReference type="ARBA" id="ARBA00022989"/>
    </source>
</evidence>
<gene>
    <name evidence="7" type="primary">ftsB</name>
    <name evidence="8" type="ORF">ADINL_1090</name>
</gene>
<sequence length="99" mass="11634">MFRLLILGLLLLLAGLQYRLWLGDPNLRQVWQLEQAIIEQRRENQLLTERNQRLEAEVADLKQGLKAIEERARSEMGLIQEGETFFRLIEPGPTRRPQP</sequence>
<dbReference type="GO" id="GO:0030428">
    <property type="term" value="C:cell septum"/>
    <property type="evidence" value="ECO:0007669"/>
    <property type="project" value="TreeGrafter"/>
</dbReference>
<reference evidence="8 9" key="1">
    <citation type="journal article" date="2005" name="Int. J. Syst. Evol. Microbiol.">
        <title>Nitrincola lacisaponensis gen. nov., sp. nov., a novel alkaliphilic bacterium isolated from an alkaline, saline lake.</title>
        <authorList>
            <person name="Dimitriu P.A."/>
            <person name="Shukla S.K."/>
            <person name="Conradt J."/>
            <person name="Marquez M.C."/>
            <person name="Ventosa A."/>
            <person name="Maglia A."/>
            <person name="Peyton B.M."/>
            <person name="Pinkart H.C."/>
            <person name="Mormile M.R."/>
        </authorList>
    </citation>
    <scope>NUCLEOTIDE SEQUENCE [LARGE SCALE GENOMIC DNA]</scope>
    <source>
        <strain evidence="8 9">4CA</strain>
    </source>
</reference>
<evidence type="ECO:0000256" key="6">
    <source>
        <dbReference type="ARBA" id="ARBA00023306"/>
    </source>
</evidence>
<dbReference type="RefSeq" id="WP_036544681.1">
    <property type="nucleotide sequence ID" value="NZ_JBKBNO010000001.1"/>
</dbReference>
<evidence type="ECO:0000256" key="3">
    <source>
        <dbReference type="ARBA" id="ARBA00022692"/>
    </source>
</evidence>
<dbReference type="GO" id="GO:0043093">
    <property type="term" value="P:FtsZ-dependent cytokinesis"/>
    <property type="evidence" value="ECO:0007669"/>
    <property type="project" value="UniProtKB-UniRule"/>
</dbReference>
<keyword evidence="7" id="KW-0997">Cell inner membrane</keyword>
<dbReference type="NCBIfam" id="NF002058">
    <property type="entry name" value="PRK00888.1"/>
    <property type="match status" value="1"/>
</dbReference>
<accession>A0A063Y2I2</accession>
<evidence type="ECO:0000256" key="1">
    <source>
        <dbReference type="ARBA" id="ARBA00022475"/>
    </source>
</evidence>
<evidence type="ECO:0000256" key="7">
    <source>
        <dbReference type="HAMAP-Rule" id="MF_00599"/>
    </source>
</evidence>
<keyword evidence="9" id="KW-1185">Reference proteome</keyword>
<keyword evidence="7" id="KW-0175">Coiled coil</keyword>
<dbReference type="Proteomes" id="UP000027318">
    <property type="component" value="Unassembled WGS sequence"/>
</dbReference>
<dbReference type="InterPro" id="IPR023081">
    <property type="entry name" value="Cell_div_FtsB"/>
</dbReference>
<feature type="coiled-coil region" evidence="7">
    <location>
        <begin position="30"/>
        <end position="71"/>
    </location>
</feature>
<feature type="topological domain" description="Cytoplasmic" evidence="7">
    <location>
        <begin position="1"/>
        <end position="4"/>
    </location>
</feature>
<evidence type="ECO:0000313" key="8">
    <source>
        <dbReference type="EMBL" id="KDE40498.1"/>
    </source>
</evidence>
<dbReference type="AlphaFoldDB" id="A0A063Y2I2"/>